<dbReference type="InterPro" id="IPR040690">
    <property type="entry name" value="FtsX_ECD"/>
</dbReference>
<keyword evidence="2" id="KW-1133">Transmembrane helix</keyword>
<protein>
    <recommendedName>
        <fullName evidence="1">Cell division protein FtsX</fullName>
    </recommendedName>
</protein>
<feature type="transmembrane region" description="Helical" evidence="2">
    <location>
        <begin position="20"/>
        <end position="45"/>
    </location>
</feature>
<comment type="subcellular location">
    <subcellularLocation>
        <location evidence="1">Cell membrane</location>
    </subcellularLocation>
</comment>
<evidence type="ECO:0000313" key="4">
    <source>
        <dbReference type="EMBL" id="OEH85040.1"/>
    </source>
</evidence>
<evidence type="ECO:0000313" key="5">
    <source>
        <dbReference type="Proteomes" id="UP000095255"/>
    </source>
</evidence>
<feature type="transmembrane region" description="Helical" evidence="2">
    <location>
        <begin position="210"/>
        <end position="243"/>
    </location>
</feature>
<proteinExistence type="inferred from homology"/>
<dbReference type="PANTHER" id="PTHR47755:SF1">
    <property type="entry name" value="CELL DIVISION PROTEIN FTSX"/>
    <property type="match status" value="1"/>
</dbReference>
<comment type="function">
    <text evidence="1">Part of the ABC transporter FtsEX involved in asymmetric cellular division facilitating the initiation of sporulation.</text>
</comment>
<dbReference type="PIRSF" id="PIRSF003097">
    <property type="entry name" value="FtsX"/>
    <property type="match status" value="1"/>
</dbReference>
<feature type="transmembrane region" description="Helical" evidence="2">
    <location>
        <begin position="263"/>
        <end position="285"/>
    </location>
</feature>
<dbReference type="AlphaFoldDB" id="A0A1E5L4G5"/>
<dbReference type="PANTHER" id="PTHR47755">
    <property type="entry name" value="CELL DIVISION PROTEIN FTSX"/>
    <property type="match status" value="1"/>
</dbReference>
<feature type="domain" description="FtsX extracellular" evidence="3">
    <location>
        <begin position="58"/>
        <end position="148"/>
    </location>
</feature>
<reference evidence="4 5" key="1">
    <citation type="submission" date="2016-09" db="EMBL/GenBank/DDBJ databases">
        <title>Desulfuribacillus arsenicus sp. nov., an obligately anaerobic, dissimilatory arsenic- and antimonate-reducing bacterium isolated from anoxic sediments.</title>
        <authorList>
            <person name="Abin C.A."/>
            <person name="Hollibaugh J.T."/>
        </authorList>
    </citation>
    <scope>NUCLEOTIDE SEQUENCE [LARGE SCALE GENOMIC DNA]</scope>
    <source>
        <strain evidence="4 5">MLFW-2</strain>
    </source>
</reference>
<feature type="transmembrane region" description="Helical" evidence="2">
    <location>
        <begin position="167"/>
        <end position="189"/>
    </location>
</feature>
<dbReference type="Proteomes" id="UP000095255">
    <property type="component" value="Unassembled WGS sequence"/>
</dbReference>
<dbReference type="GO" id="GO:0005886">
    <property type="term" value="C:plasma membrane"/>
    <property type="evidence" value="ECO:0007669"/>
    <property type="project" value="UniProtKB-SubCell"/>
</dbReference>
<dbReference type="Pfam" id="PF18075">
    <property type="entry name" value="FtsX_ECD"/>
    <property type="match status" value="1"/>
</dbReference>
<evidence type="ECO:0000256" key="2">
    <source>
        <dbReference type="SAM" id="Phobius"/>
    </source>
</evidence>
<dbReference type="GO" id="GO:0051301">
    <property type="term" value="P:cell division"/>
    <property type="evidence" value="ECO:0007669"/>
    <property type="project" value="UniProtKB-KW"/>
</dbReference>
<name>A0A1E5L4G5_9FIRM</name>
<evidence type="ECO:0000256" key="1">
    <source>
        <dbReference type="PIRNR" id="PIRNR003097"/>
    </source>
</evidence>
<keyword evidence="1 2" id="KW-0472">Membrane</keyword>
<accession>A0A1E5L4G5</accession>
<organism evidence="4 5">
    <name type="scientific">Desulfuribacillus stibiiarsenatis</name>
    <dbReference type="NCBI Taxonomy" id="1390249"/>
    <lineage>
        <taxon>Bacteria</taxon>
        <taxon>Bacillati</taxon>
        <taxon>Bacillota</taxon>
        <taxon>Desulfuribacillia</taxon>
        <taxon>Desulfuribacillales</taxon>
        <taxon>Desulfuribacillaceae</taxon>
        <taxon>Desulfuribacillus</taxon>
    </lineage>
</organism>
<gene>
    <name evidence="4" type="ORF">BHU72_07415</name>
</gene>
<keyword evidence="1" id="KW-0131">Cell cycle</keyword>
<evidence type="ECO:0000259" key="3">
    <source>
        <dbReference type="Pfam" id="PF18075"/>
    </source>
</evidence>
<dbReference type="EMBL" id="MJAT01000035">
    <property type="protein sequence ID" value="OEH85040.1"/>
    <property type="molecule type" value="Genomic_DNA"/>
</dbReference>
<keyword evidence="5" id="KW-1185">Reference proteome</keyword>
<keyword evidence="1" id="KW-0132">Cell division</keyword>
<comment type="similarity">
    <text evidence="1">Belongs to the ABC-4 integral membrane protein family. FtsX subfamily.</text>
</comment>
<dbReference type="InterPro" id="IPR004513">
    <property type="entry name" value="FtsX"/>
</dbReference>
<dbReference type="Gene3D" id="3.30.70.3040">
    <property type="match status" value="1"/>
</dbReference>
<sequence length="294" mass="32442">MYNLGYFISEALRTIRLHPLSNLFSVIGTGLIFFILGMVFAGWFIGDQLVSTLSEEAEISAYFSEEIDEAKGMSVVEAVKVLPGVIDARYVSEIEARIQMEQLLGDEANILTLFKENPFEPFVEIRINLDDMDSVLHNVQHIEGIEYVRDNREVLEQIKDFTEGLKLIGSLIIIAVGITTIIIISHMIRQGIYNNRDQINTLRLLGAPETFIGIPFVLAGVLLTVTGGALATLGIVTIINIIFTQLKGLMPFIPLPLKADVISNIRILIFGVSLILGLLGSLLGLTSIKINESK</sequence>
<keyword evidence="2" id="KW-0812">Transmembrane</keyword>
<dbReference type="STRING" id="1390249.BHU72_07415"/>
<keyword evidence="1" id="KW-1003">Cell membrane</keyword>
<comment type="caution">
    <text evidence="4">The sequence shown here is derived from an EMBL/GenBank/DDBJ whole genome shotgun (WGS) entry which is preliminary data.</text>
</comment>